<dbReference type="InterPro" id="IPR029470">
    <property type="entry name" value="PDDEXK_4"/>
</dbReference>
<name>A0A6H0UL64_9LACT</name>
<dbReference type="Proteomes" id="UP000501945">
    <property type="component" value="Chromosome"/>
</dbReference>
<evidence type="ECO:0000313" key="1">
    <source>
        <dbReference type="EMBL" id="QIW53080.1"/>
    </source>
</evidence>
<gene>
    <name evidence="1" type="ORF">GU336_02310</name>
</gene>
<accession>A0A6H0UL64</accession>
<dbReference type="AlphaFoldDB" id="A0A6H0UL64"/>
<organism evidence="1 2">
    <name type="scientific">Pseudolactococcus raffinolactis</name>
    <dbReference type="NCBI Taxonomy" id="1366"/>
    <lineage>
        <taxon>Bacteria</taxon>
        <taxon>Bacillati</taxon>
        <taxon>Bacillota</taxon>
        <taxon>Bacilli</taxon>
        <taxon>Lactobacillales</taxon>
        <taxon>Streptococcaceae</taxon>
        <taxon>Pseudolactococcus</taxon>
    </lineage>
</organism>
<protein>
    <submittedName>
        <fullName evidence="1">Uncharacterized protein</fullName>
    </submittedName>
</protein>
<reference evidence="1 2" key="1">
    <citation type="submission" date="2019-12" db="EMBL/GenBank/DDBJ databases">
        <title>Whole genome sequences of Lactococcus raffinolactis strains isolated from sewage.</title>
        <authorList>
            <person name="Ybazeta G."/>
            <person name="Ross M."/>
            <person name="Brabant-Kirwan D."/>
            <person name="Saleh M."/>
            <person name="Dillon J.A."/>
            <person name="Splinter K."/>
            <person name="Nokhbeh R."/>
        </authorList>
    </citation>
    <scope>NUCLEOTIDE SEQUENCE [LARGE SCALE GENOMIC DNA]</scope>
    <source>
        <strain evidence="1 2">Lr_19_5</strain>
    </source>
</reference>
<dbReference type="Pfam" id="PF14281">
    <property type="entry name" value="PDDEXK_4"/>
    <property type="match status" value="1"/>
</dbReference>
<evidence type="ECO:0000313" key="2">
    <source>
        <dbReference type="Proteomes" id="UP000501945"/>
    </source>
</evidence>
<proteinExistence type="predicted"/>
<dbReference type="EMBL" id="CP047616">
    <property type="protein sequence ID" value="QIW53080.1"/>
    <property type="molecule type" value="Genomic_DNA"/>
</dbReference>
<sequence length="398" mass="47835">MKYSVEEKKVSSLLNYLENQSREDFNKWLTGVNIFEVLKISSAEIRHSNILGWLITPNENHSLGDKFFEKVILKIIENNSSVSEISMIDALLKDFSDAKVFRESKNDIDILFSSKKNKFNLIIENKTWTADHDNQLKKYREFIDKEYSSYKNLFVYLTPYGDQPIEADESERMHWKILSYKEISDILADIVYTYDIDEKVRYILTEYNDNLKRNILKDEELEQLTKDIYSKHKEVLDIIFLNRPDYIEDFKFAVRNEFENFDDGNVIKNKIPFLDGNIFRIRFRTKKLDKFLNDNFDEDNDKLESSIYWYEIASDGNEFKFWLVLKEPEYFNELPQKIQKFYNQDSKKYHDWGKIYRRFHSINPEEAWGKNLDQEVQNFIKESLKEIQEFENSIQSTL</sequence>
<dbReference type="RefSeq" id="WP_167838374.1">
    <property type="nucleotide sequence ID" value="NZ_CP047616.1"/>
</dbReference>